<proteinExistence type="predicted"/>
<name>A0AAD5GX06_9CHLO</name>
<comment type="caution">
    <text evidence="9">The sequence shown here is derived from an EMBL/GenBank/DDBJ whole genome shotgun (WGS) entry which is preliminary data.</text>
</comment>
<dbReference type="Pfam" id="PF17745">
    <property type="entry name" value="Ydr279_N"/>
    <property type="match status" value="1"/>
</dbReference>
<keyword evidence="10" id="KW-1185">Reference proteome</keyword>
<dbReference type="Gene3D" id="2.20.25.530">
    <property type="match status" value="1"/>
</dbReference>
<reference evidence="9" key="1">
    <citation type="submission" date="2020-11" db="EMBL/GenBank/DDBJ databases">
        <title>Chlorella ohadii genome sequencing and assembly.</title>
        <authorList>
            <person name="Murik O."/>
            <person name="Treves H."/>
            <person name="Kedem I."/>
            <person name="Shotland Y."/>
            <person name="Kaplan A."/>
        </authorList>
    </citation>
    <scope>NUCLEOTIDE SEQUENCE</scope>
    <source>
        <strain evidence="9">1</strain>
    </source>
</reference>
<keyword evidence="3" id="KW-0539">Nucleus</keyword>
<evidence type="ECO:0000259" key="8">
    <source>
        <dbReference type="Pfam" id="PF17745"/>
    </source>
</evidence>
<dbReference type="GO" id="GO:0005654">
    <property type="term" value="C:nucleoplasm"/>
    <property type="evidence" value="ECO:0007669"/>
    <property type="project" value="TreeGrafter"/>
</dbReference>
<dbReference type="InterPro" id="IPR040456">
    <property type="entry name" value="RNase_H2_suB"/>
</dbReference>
<comment type="subcellular location">
    <subcellularLocation>
        <location evidence="1">Nucleus</location>
    </subcellularLocation>
</comment>
<accession>A0AAD5GX06</accession>
<evidence type="ECO:0000256" key="2">
    <source>
        <dbReference type="ARBA" id="ARBA00019062"/>
    </source>
</evidence>
<feature type="compositionally biased region" description="Basic and acidic residues" evidence="6">
    <location>
        <begin position="218"/>
        <end position="236"/>
    </location>
</feature>
<evidence type="ECO:0000256" key="6">
    <source>
        <dbReference type="SAM" id="MobiDB-lite"/>
    </source>
</evidence>
<dbReference type="EMBL" id="JADXDR010000262">
    <property type="protein sequence ID" value="KAI7835459.1"/>
    <property type="molecule type" value="Genomic_DNA"/>
</dbReference>
<dbReference type="PANTHER" id="PTHR13383">
    <property type="entry name" value="RIBONUCLEASE H2 SUBUNIT B"/>
    <property type="match status" value="1"/>
</dbReference>
<feature type="domain" description="Ribonuclease H2 subunit B wHTH" evidence="7">
    <location>
        <begin position="81"/>
        <end position="145"/>
    </location>
</feature>
<dbReference type="Gene3D" id="1.10.20.120">
    <property type="match status" value="1"/>
</dbReference>
<feature type="region of interest" description="Disordered" evidence="6">
    <location>
        <begin position="199"/>
        <end position="236"/>
    </location>
</feature>
<dbReference type="Pfam" id="PF09468">
    <property type="entry name" value="RNase_H2-Ydr279"/>
    <property type="match status" value="1"/>
</dbReference>
<sequence length="265" mass="28632">MQCKPGDTRVFIGKGLAEDGDKQFITLRDPKSGQPAAYLLAGGCLQEINWFKQQYSSWFIGERVLQDGGLYVATPVDPLLLVLPLLERARAQQNVFQDLEQILSMAASPSAHLLAPLLEASGQLTCLCDAKAAGGQSYYRLNDDKRGALQQEILIALAPIPYISGMDELGLTAYAAGLLGEYLAQHWQDRLAKALDLPDELPAPAHAPPSADYSAQSTEKKPRVDPKEAAKAKAAEARQAAKAAKLAKEASGMRKLSAFFQPKAK</sequence>
<evidence type="ECO:0000256" key="5">
    <source>
        <dbReference type="ARBA" id="ARBA00033464"/>
    </source>
</evidence>
<dbReference type="PANTHER" id="PTHR13383:SF11">
    <property type="entry name" value="RIBONUCLEASE H2 SUBUNIT B"/>
    <property type="match status" value="1"/>
</dbReference>
<dbReference type="Proteomes" id="UP001205105">
    <property type="component" value="Unassembled WGS sequence"/>
</dbReference>
<feature type="domain" description="Rnh202 triple barrel" evidence="8">
    <location>
        <begin position="19"/>
        <end position="77"/>
    </location>
</feature>
<organism evidence="9 10">
    <name type="scientific">Chlorella ohadii</name>
    <dbReference type="NCBI Taxonomy" id="2649997"/>
    <lineage>
        <taxon>Eukaryota</taxon>
        <taxon>Viridiplantae</taxon>
        <taxon>Chlorophyta</taxon>
        <taxon>core chlorophytes</taxon>
        <taxon>Trebouxiophyceae</taxon>
        <taxon>Chlorellales</taxon>
        <taxon>Chlorellaceae</taxon>
        <taxon>Chlorella clade</taxon>
        <taxon>Chlorella</taxon>
    </lineage>
</organism>
<dbReference type="AlphaFoldDB" id="A0AAD5GX06"/>
<evidence type="ECO:0000256" key="4">
    <source>
        <dbReference type="ARBA" id="ARBA00024778"/>
    </source>
</evidence>
<evidence type="ECO:0000313" key="9">
    <source>
        <dbReference type="EMBL" id="KAI7835459.1"/>
    </source>
</evidence>
<dbReference type="GO" id="GO:0032299">
    <property type="term" value="C:ribonuclease H2 complex"/>
    <property type="evidence" value="ECO:0007669"/>
    <property type="project" value="InterPro"/>
</dbReference>
<protein>
    <recommendedName>
        <fullName evidence="2">Ribonuclease H2 subunit B</fullName>
    </recommendedName>
    <alternativeName>
        <fullName evidence="5">Ribonuclease HI subunit B</fullName>
    </alternativeName>
</protein>
<comment type="function">
    <text evidence="4">Non catalytic subunit of RNase H2, an endonuclease that specifically degrades the RNA of RNA:DNA hybrids. Participates in DNA replication, possibly by mediating the removal of lagging-strand Okazaki fragment RNA primers during DNA replication. Mediates the excision of single ribonucleotides from DNA:RNA duplexes.</text>
</comment>
<dbReference type="InterPro" id="IPR019024">
    <property type="entry name" value="RNase_H2_suB_wHTH"/>
</dbReference>
<gene>
    <name evidence="9" type="ORF">COHA_010634</name>
</gene>
<evidence type="ECO:0000259" key="7">
    <source>
        <dbReference type="Pfam" id="PF09468"/>
    </source>
</evidence>
<dbReference type="GO" id="GO:0006401">
    <property type="term" value="P:RNA catabolic process"/>
    <property type="evidence" value="ECO:0007669"/>
    <property type="project" value="TreeGrafter"/>
</dbReference>
<dbReference type="InterPro" id="IPR041195">
    <property type="entry name" value="Rnh202_N"/>
</dbReference>
<evidence type="ECO:0000313" key="10">
    <source>
        <dbReference type="Proteomes" id="UP001205105"/>
    </source>
</evidence>
<evidence type="ECO:0000256" key="3">
    <source>
        <dbReference type="ARBA" id="ARBA00023242"/>
    </source>
</evidence>
<evidence type="ECO:0000256" key="1">
    <source>
        <dbReference type="ARBA" id="ARBA00004123"/>
    </source>
</evidence>